<keyword evidence="7 8" id="KW-0472">Membrane</keyword>
<evidence type="ECO:0000259" key="9">
    <source>
        <dbReference type="Pfam" id="PF13813"/>
    </source>
</evidence>
<comment type="subcellular location">
    <subcellularLocation>
        <location evidence="1">Membrane</location>
        <topology evidence="1">Multi-pass membrane protein</topology>
    </subcellularLocation>
</comment>
<keyword evidence="5 8" id="KW-0812">Transmembrane</keyword>
<evidence type="ECO:0000256" key="3">
    <source>
        <dbReference type="ARBA" id="ARBA00007282"/>
    </source>
</evidence>
<evidence type="ECO:0000256" key="2">
    <source>
        <dbReference type="ARBA" id="ARBA00005179"/>
    </source>
</evidence>
<dbReference type="GO" id="GO:0008374">
    <property type="term" value="F:O-acyltransferase activity"/>
    <property type="evidence" value="ECO:0007669"/>
    <property type="project" value="InterPro"/>
</dbReference>
<keyword evidence="6 8" id="KW-1133">Transmembrane helix</keyword>
<keyword evidence="11" id="KW-1185">Reference proteome</keyword>
<evidence type="ECO:0000256" key="8">
    <source>
        <dbReference type="SAM" id="Phobius"/>
    </source>
</evidence>
<name>A0A9P6CIL5_9AGAR</name>
<dbReference type="PANTHER" id="PTHR31595">
    <property type="entry name" value="LONG-CHAIN-ALCOHOL O-FATTY-ACYLTRANSFERASE 3-RELATED"/>
    <property type="match status" value="1"/>
</dbReference>
<dbReference type="GO" id="GO:0016020">
    <property type="term" value="C:membrane"/>
    <property type="evidence" value="ECO:0007669"/>
    <property type="project" value="UniProtKB-SubCell"/>
</dbReference>
<evidence type="ECO:0000256" key="4">
    <source>
        <dbReference type="ARBA" id="ARBA00022679"/>
    </source>
</evidence>
<keyword evidence="4 10" id="KW-0808">Transferase</keyword>
<accession>A0A9P6CIL5</accession>
<reference evidence="10" key="1">
    <citation type="submission" date="2020-11" db="EMBL/GenBank/DDBJ databases">
        <authorList>
            <consortium name="DOE Joint Genome Institute"/>
            <person name="Ahrendt S."/>
            <person name="Riley R."/>
            <person name="Andreopoulos W."/>
            <person name="Labutti K."/>
            <person name="Pangilinan J."/>
            <person name="Ruiz-Duenas F.J."/>
            <person name="Barrasa J.M."/>
            <person name="Sanchez-Garcia M."/>
            <person name="Camarero S."/>
            <person name="Miyauchi S."/>
            <person name="Serrano A."/>
            <person name="Linde D."/>
            <person name="Babiker R."/>
            <person name="Drula E."/>
            <person name="Ayuso-Fernandez I."/>
            <person name="Pacheco R."/>
            <person name="Padilla G."/>
            <person name="Ferreira P."/>
            <person name="Barriuso J."/>
            <person name="Kellner H."/>
            <person name="Castanera R."/>
            <person name="Alfaro M."/>
            <person name="Ramirez L."/>
            <person name="Pisabarro A.G."/>
            <person name="Kuo A."/>
            <person name="Tritt A."/>
            <person name="Lipzen A."/>
            <person name="He G."/>
            <person name="Yan M."/>
            <person name="Ng V."/>
            <person name="Cullen D."/>
            <person name="Martin F."/>
            <person name="Rosso M.-N."/>
            <person name="Henrissat B."/>
            <person name="Hibbett D."/>
            <person name="Martinez A.T."/>
            <person name="Grigoriev I.V."/>
        </authorList>
    </citation>
    <scope>NUCLEOTIDE SEQUENCE</scope>
    <source>
        <strain evidence="10">CBS 247.69</strain>
    </source>
</reference>
<feature type="transmembrane region" description="Helical" evidence="8">
    <location>
        <begin position="63"/>
        <end position="83"/>
    </location>
</feature>
<dbReference type="GO" id="GO:0006629">
    <property type="term" value="P:lipid metabolic process"/>
    <property type="evidence" value="ECO:0007669"/>
    <property type="project" value="InterPro"/>
</dbReference>
<evidence type="ECO:0000256" key="5">
    <source>
        <dbReference type="ARBA" id="ARBA00022692"/>
    </source>
</evidence>
<feature type="domain" description="Wax synthase" evidence="9">
    <location>
        <begin position="224"/>
        <end position="310"/>
    </location>
</feature>
<organism evidence="10 11">
    <name type="scientific">Collybia nuda</name>
    <dbReference type="NCBI Taxonomy" id="64659"/>
    <lineage>
        <taxon>Eukaryota</taxon>
        <taxon>Fungi</taxon>
        <taxon>Dikarya</taxon>
        <taxon>Basidiomycota</taxon>
        <taxon>Agaricomycotina</taxon>
        <taxon>Agaricomycetes</taxon>
        <taxon>Agaricomycetidae</taxon>
        <taxon>Agaricales</taxon>
        <taxon>Tricholomatineae</taxon>
        <taxon>Clitocybaceae</taxon>
        <taxon>Collybia</taxon>
    </lineage>
</organism>
<dbReference type="AlphaFoldDB" id="A0A9P6CIL5"/>
<gene>
    <name evidence="10" type="ORF">BDZ94DRAFT_1247638</name>
</gene>
<dbReference type="InterPro" id="IPR044851">
    <property type="entry name" value="Wax_synthase"/>
</dbReference>
<evidence type="ECO:0000256" key="1">
    <source>
        <dbReference type="ARBA" id="ARBA00004141"/>
    </source>
</evidence>
<proteinExistence type="inferred from homology"/>
<evidence type="ECO:0000313" key="10">
    <source>
        <dbReference type="EMBL" id="KAF9467766.1"/>
    </source>
</evidence>
<dbReference type="OrthoDB" id="1077582at2759"/>
<comment type="caution">
    <text evidence="10">The sequence shown here is derived from an EMBL/GenBank/DDBJ whole genome shotgun (WGS) entry which is preliminary data.</text>
</comment>
<evidence type="ECO:0000256" key="6">
    <source>
        <dbReference type="ARBA" id="ARBA00022989"/>
    </source>
</evidence>
<sequence>MPLHPSDALAHSPSWLFPSYIFLSIIPLVVKSSSYRRLFFIPIVALTYYFLFHTTTRSITTDYGLTCGWLTLFFISSDFILLTDVQRELRSTKPPQIKPISQEGLWARITWAYDLFTSPRGIGWAHEPSNAVLPPRPACSKSSFLMKQFARLAMLGLIYDIATWHNYFNPAYFRDGPSLTAYGWFWRYESIWGWALQAYTVMAAQNCFVSILSVSLGRSDAEDWPWLFGSFSSAWTIRRFWGRTWHQLLRRFVTAHGRFVSGRLGLTRGSNFSAYVQLYTAFFLSAIIHSLGDYTLLRNWNGGAFKFFLWQAVAITFEDGVIALGRNAGLKGSAPVWRVLGYVWVWTWFAVCFPTWQDPLMSAGMMSEEQSFLQTAWRKWLDARIISE</sequence>
<dbReference type="Pfam" id="PF13813">
    <property type="entry name" value="MBOAT_2"/>
    <property type="match status" value="1"/>
</dbReference>
<dbReference type="PANTHER" id="PTHR31595:SF57">
    <property type="entry name" value="OS04G0481900 PROTEIN"/>
    <property type="match status" value="1"/>
</dbReference>
<feature type="transmembrane region" description="Helical" evidence="8">
    <location>
        <begin position="272"/>
        <end position="292"/>
    </location>
</feature>
<dbReference type="EMBL" id="MU150235">
    <property type="protein sequence ID" value="KAF9467766.1"/>
    <property type="molecule type" value="Genomic_DNA"/>
</dbReference>
<evidence type="ECO:0000313" key="11">
    <source>
        <dbReference type="Proteomes" id="UP000807353"/>
    </source>
</evidence>
<feature type="transmembrane region" description="Helical" evidence="8">
    <location>
        <begin position="304"/>
        <end position="324"/>
    </location>
</feature>
<protein>
    <submittedName>
        <fullName evidence="10">Membrane bound O-acyl transferase family-domain-containing protein</fullName>
    </submittedName>
</protein>
<dbReference type="InterPro" id="IPR032805">
    <property type="entry name" value="Wax_synthase_dom"/>
</dbReference>
<feature type="transmembrane region" description="Helical" evidence="8">
    <location>
        <begin position="12"/>
        <end position="30"/>
    </location>
</feature>
<feature type="transmembrane region" description="Helical" evidence="8">
    <location>
        <begin position="336"/>
        <end position="356"/>
    </location>
</feature>
<comment type="similarity">
    <text evidence="3">Belongs to the wax synthase family.</text>
</comment>
<feature type="transmembrane region" description="Helical" evidence="8">
    <location>
        <begin position="35"/>
        <end position="51"/>
    </location>
</feature>
<comment type="pathway">
    <text evidence="2">Secondary metabolite biosynthesis.</text>
</comment>
<evidence type="ECO:0000256" key="7">
    <source>
        <dbReference type="ARBA" id="ARBA00023136"/>
    </source>
</evidence>
<dbReference type="Proteomes" id="UP000807353">
    <property type="component" value="Unassembled WGS sequence"/>
</dbReference>